<dbReference type="AlphaFoldDB" id="A0A1H2T2Z3"/>
<dbReference type="RefSeq" id="WP_091736330.1">
    <property type="nucleotide sequence ID" value="NZ_FNNQ01000003.1"/>
</dbReference>
<evidence type="ECO:0000313" key="1">
    <source>
        <dbReference type="EMBL" id="SDW38231.1"/>
    </source>
</evidence>
<protein>
    <submittedName>
        <fullName evidence="1">Uncharacterized protein</fullName>
    </submittedName>
</protein>
<dbReference type="EMBL" id="FNNQ01000003">
    <property type="protein sequence ID" value="SDW38231.1"/>
    <property type="molecule type" value="Genomic_DNA"/>
</dbReference>
<organism evidence="1 2">
    <name type="scientific">Marininema mesophilum</name>
    <dbReference type="NCBI Taxonomy" id="1048340"/>
    <lineage>
        <taxon>Bacteria</taxon>
        <taxon>Bacillati</taxon>
        <taxon>Bacillota</taxon>
        <taxon>Bacilli</taxon>
        <taxon>Bacillales</taxon>
        <taxon>Thermoactinomycetaceae</taxon>
        <taxon>Marininema</taxon>
    </lineage>
</organism>
<gene>
    <name evidence="1" type="ORF">SAMN05444487_10311</name>
</gene>
<sequence>MLSRLVTGGDCSLAVIGLAKNAGKTTVLNALAMEASRQGMPTALMSIGVDGEERDVWSGREKPPVRVPSGFLTATASPLLEERPGDWEILAVTSLHSALGPIAVAKALRNTTVKLAGVTTVSRVQETEAIFREHGTQLTLVDGAYDRRSAASPLVTRAAVCVVGASLAKSLDDVVDKTRAAVQLLTLPIVTDSLFIQAGERACAEGKVVGVGEGKVEPFPMRSLLAGWDGLRERLTSSSEHWQGLALPGALTDAVLERLISLRKPLALCLAEPTRCFVSLDGMKRYARLGGEISCLRSLELRAVAINPISPEGWSFNPMEMQERIEGVCGDIPVIDVMRECQSFSD</sequence>
<proteinExistence type="predicted"/>
<dbReference type="OrthoDB" id="9783544at2"/>
<evidence type="ECO:0000313" key="2">
    <source>
        <dbReference type="Proteomes" id="UP000198534"/>
    </source>
</evidence>
<reference evidence="1 2" key="1">
    <citation type="submission" date="2016-10" db="EMBL/GenBank/DDBJ databases">
        <authorList>
            <person name="de Groot N.N."/>
        </authorList>
    </citation>
    <scope>NUCLEOTIDE SEQUENCE [LARGE SCALE GENOMIC DNA]</scope>
    <source>
        <strain evidence="1 2">DSM 45610</strain>
    </source>
</reference>
<dbReference type="Proteomes" id="UP000198534">
    <property type="component" value="Unassembled WGS sequence"/>
</dbReference>
<accession>A0A1H2T2Z3</accession>
<keyword evidence="2" id="KW-1185">Reference proteome</keyword>
<dbReference type="STRING" id="1048340.SAMN05444487_10311"/>
<name>A0A1H2T2Z3_9BACL</name>